<dbReference type="InterPro" id="IPR036055">
    <property type="entry name" value="LDL_receptor-like_sf"/>
</dbReference>
<dbReference type="AlphaFoldDB" id="A0A8X7BSK5"/>
<organism evidence="4 5">
    <name type="scientific">Trichonephila inaurata madagascariensis</name>
    <dbReference type="NCBI Taxonomy" id="2747483"/>
    <lineage>
        <taxon>Eukaryota</taxon>
        <taxon>Metazoa</taxon>
        <taxon>Ecdysozoa</taxon>
        <taxon>Arthropoda</taxon>
        <taxon>Chelicerata</taxon>
        <taxon>Arachnida</taxon>
        <taxon>Araneae</taxon>
        <taxon>Araneomorphae</taxon>
        <taxon>Entelegynae</taxon>
        <taxon>Araneoidea</taxon>
        <taxon>Nephilidae</taxon>
        <taxon>Trichonephila</taxon>
        <taxon>Trichonephila inaurata</taxon>
    </lineage>
</organism>
<protein>
    <submittedName>
        <fullName evidence="4">Uncharacterized protein</fullName>
    </submittedName>
</protein>
<dbReference type="Proteomes" id="UP000886998">
    <property type="component" value="Unassembled WGS sequence"/>
</dbReference>
<comment type="caution">
    <text evidence="4">The sequence shown here is derived from an EMBL/GenBank/DDBJ whole genome shotgun (WGS) entry which is preliminary data.</text>
</comment>
<evidence type="ECO:0000256" key="3">
    <source>
        <dbReference type="SAM" id="SignalP"/>
    </source>
</evidence>
<proteinExistence type="predicted"/>
<evidence type="ECO:0000256" key="1">
    <source>
        <dbReference type="ARBA" id="ARBA00023157"/>
    </source>
</evidence>
<dbReference type="Gene3D" id="4.10.400.10">
    <property type="entry name" value="Low-density Lipoprotein Receptor"/>
    <property type="match status" value="1"/>
</dbReference>
<reference evidence="4" key="1">
    <citation type="submission" date="2020-08" db="EMBL/GenBank/DDBJ databases">
        <title>Multicomponent nature underlies the extraordinary mechanical properties of spider dragline silk.</title>
        <authorList>
            <person name="Kono N."/>
            <person name="Nakamura H."/>
            <person name="Mori M."/>
            <person name="Yoshida Y."/>
            <person name="Ohtoshi R."/>
            <person name="Malay A.D."/>
            <person name="Moran D.A.P."/>
            <person name="Tomita M."/>
            <person name="Numata K."/>
            <person name="Arakawa K."/>
        </authorList>
    </citation>
    <scope>NUCLEOTIDE SEQUENCE</scope>
</reference>
<keyword evidence="3" id="KW-0732">Signal</keyword>
<dbReference type="CDD" id="cd00112">
    <property type="entry name" value="LDLa"/>
    <property type="match status" value="1"/>
</dbReference>
<dbReference type="EMBL" id="BMAV01002634">
    <property type="protein sequence ID" value="GFY41688.1"/>
    <property type="molecule type" value="Genomic_DNA"/>
</dbReference>
<dbReference type="OrthoDB" id="19606at2759"/>
<feature type="disulfide bond" evidence="2">
    <location>
        <begin position="58"/>
        <end position="76"/>
    </location>
</feature>
<feature type="disulfide bond" evidence="2">
    <location>
        <begin position="51"/>
        <end position="63"/>
    </location>
</feature>
<feature type="chain" id="PRO_5036504674" evidence="3">
    <location>
        <begin position="46"/>
        <end position="96"/>
    </location>
</feature>
<evidence type="ECO:0000256" key="2">
    <source>
        <dbReference type="PROSITE-ProRule" id="PRU00124"/>
    </source>
</evidence>
<sequence length="96" mass="10975">MLCFSGWAKLRWVCRGRPRDDGRLRGRRRMGWLSLPLVLCLTVLGQCWAVCRLSEHSCDNGRCIESGRYCDGTDDCGDLSDEPPACTSKYTPFWVR</sequence>
<dbReference type="Pfam" id="PF00057">
    <property type="entry name" value="Ldl_recept_a"/>
    <property type="match status" value="1"/>
</dbReference>
<dbReference type="PROSITE" id="PS01209">
    <property type="entry name" value="LDLRA_1"/>
    <property type="match status" value="1"/>
</dbReference>
<dbReference type="SUPFAM" id="SSF57424">
    <property type="entry name" value="LDL receptor-like module"/>
    <property type="match status" value="1"/>
</dbReference>
<gene>
    <name evidence="4" type="primary">AVEN_12192_1</name>
    <name evidence="4" type="ORF">TNIN_429411</name>
</gene>
<dbReference type="InterPro" id="IPR002172">
    <property type="entry name" value="LDrepeatLR_classA_rpt"/>
</dbReference>
<name>A0A8X7BSK5_9ARAC</name>
<dbReference type="InterPro" id="IPR023415">
    <property type="entry name" value="LDLR_class-A_CS"/>
</dbReference>
<accession>A0A8X7BSK5</accession>
<evidence type="ECO:0000313" key="5">
    <source>
        <dbReference type="Proteomes" id="UP000886998"/>
    </source>
</evidence>
<feature type="signal peptide" evidence="3">
    <location>
        <begin position="1"/>
        <end position="45"/>
    </location>
</feature>
<comment type="caution">
    <text evidence="2">Lacks conserved residue(s) required for the propagation of feature annotation.</text>
</comment>
<dbReference type="PROSITE" id="PS50068">
    <property type="entry name" value="LDLRA_2"/>
    <property type="match status" value="1"/>
</dbReference>
<keyword evidence="1 2" id="KW-1015">Disulfide bond</keyword>
<keyword evidence="5" id="KW-1185">Reference proteome</keyword>
<dbReference type="SMART" id="SM00192">
    <property type="entry name" value="LDLa"/>
    <property type="match status" value="1"/>
</dbReference>
<evidence type="ECO:0000313" key="4">
    <source>
        <dbReference type="EMBL" id="GFY41688.1"/>
    </source>
</evidence>